<comment type="caution">
    <text evidence="1">The sequence shown here is derived from an EMBL/GenBank/DDBJ whole genome shotgun (WGS) entry which is preliminary data.</text>
</comment>
<protein>
    <submittedName>
        <fullName evidence="1">Uncharacterized protein</fullName>
    </submittedName>
</protein>
<evidence type="ECO:0000313" key="2">
    <source>
        <dbReference type="Proteomes" id="UP000824107"/>
    </source>
</evidence>
<evidence type="ECO:0000313" key="1">
    <source>
        <dbReference type="EMBL" id="HIU52817.1"/>
    </source>
</evidence>
<proteinExistence type="predicted"/>
<dbReference type="AlphaFoldDB" id="A0A9D1M3C9"/>
<organism evidence="1 2">
    <name type="scientific">Candidatus Scatocola faecipullorum</name>
    <dbReference type="NCBI Taxonomy" id="2840917"/>
    <lineage>
        <taxon>Bacteria</taxon>
        <taxon>Pseudomonadati</taxon>
        <taxon>Pseudomonadota</taxon>
        <taxon>Alphaproteobacteria</taxon>
        <taxon>Rhodospirillales</taxon>
        <taxon>Rhodospirillaceae</taxon>
        <taxon>Rhodospirillaceae incertae sedis</taxon>
        <taxon>Candidatus Scatocola</taxon>
    </lineage>
</organism>
<name>A0A9D1M3C9_9PROT</name>
<reference evidence="1" key="1">
    <citation type="submission" date="2020-10" db="EMBL/GenBank/DDBJ databases">
        <authorList>
            <person name="Gilroy R."/>
        </authorList>
    </citation>
    <scope>NUCLEOTIDE SEQUENCE</scope>
    <source>
        <strain evidence="1">ChiW3-316</strain>
    </source>
</reference>
<dbReference type="Proteomes" id="UP000824107">
    <property type="component" value="Unassembled WGS sequence"/>
</dbReference>
<gene>
    <name evidence="1" type="ORF">IAD20_01910</name>
</gene>
<sequence length="108" mass="12407">MAKLQADIVTAAMPNYSKREHRLNNIEYIAQTNGFIFGYDQGQCDAGNHSCENAQNYQIIIDGINVRITNKALNWAHNTWAYPVKKGSSYRFSNTPYITYVYYFVPTI</sequence>
<reference evidence="1" key="2">
    <citation type="journal article" date="2021" name="PeerJ">
        <title>Extensive microbial diversity within the chicken gut microbiome revealed by metagenomics and culture.</title>
        <authorList>
            <person name="Gilroy R."/>
            <person name="Ravi A."/>
            <person name="Getino M."/>
            <person name="Pursley I."/>
            <person name="Horton D.L."/>
            <person name="Alikhan N.F."/>
            <person name="Baker D."/>
            <person name="Gharbi K."/>
            <person name="Hall N."/>
            <person name="Watson M."/>
            <person name="Adriaenssens E.M."/>
            <person name="Foster-Nyarko E."/>
            <person name="Jarju S."/>
            <person name="Secka A."/>
            <person name="Antonio M."/>
            <person name="Oren A."/>
            <person name="Chaudhuri R.R."/>
            <person name="La Ragione R."/>
            <person name="Hildebrand F."/>
            <person name="Pallen M.J."/>
        </authorList>
    </citation>
    <scope>NUCLEOTIDE SEQUENCE</scope>
    <source>
        <strain evidence="1">ChiW3-316</strain>
    </source>
</reference>
<accession>A0A9D1M3C9</accession>
<dbReference type="EMBL" id="DVNC01000019">
    <property type="protein sequence ID" value="HIU52817.1"/>
    <property type="molecule type" value="Genomic_DNA"/>
</dbReference>